<evidence type="ECO:0000313" key="2">
    <source>
        <dbReference type="Proteomes" id="UP000008311"/>
    </source>
</evidence>
<organism evidence="1 2">
    <name type="scientific">Ricinus communis</name>
    <name type="common">Castor bean</name>
    <dbReference type="NCBI Taxonomy" id="3988"/>
    <lineage>
        <taxon>Eukaryota</taxon>
        <taxon>Viridiplantae</taxon>
        <taxon>Streptophyta</taxon>
        <taxon>Embryophyta</taxon>
        <taxon>Tracheophyta</taxon>
        <taxon>Spermatophyta</taxon>
        <taxon>Magnoliopsida</taxon>
        <taxon>eudicotyledons</taxon>
        <taxon>Gunneridae</taxon>
        <taxon>Pentapetalae</taxon>
        <taxon>rosids</taxon>
        <taxon>fabids</taxon>
        <taxon>Malpighiales</taxon>
        <taxon>Euphorbiaceae</taxon>
        <taxon>Acalyphoideae</taxon>
        <taxon>Acalypheae</taxon>
        <taxon>Ricinus</taxon>
    </lineage>
</organism>
<dbReference type="InParanoid" id="B9TEX3"/>
<name>B9TEX3_RICCO</name>
<gene>
    <name evidence="1" type="ORF">RCOM_1827210</name>
</gene>
<proteinExistence type="predicted"/>
<sequence length="124" mass="13250">MMVSLLEHFSWIGAPKLVLPDIASGGMLPDRNTTPGSGAGLQRDQYARLQLRDCLGGGIRIGAQHGILRQPGGDYGRPCSGEQGAVHPAGHSGIIAHLSPMAVFIDDFQGKTRLHIDPFRGIDR</sequence>
<protein>
    <submittedName>
        <fullName evidence="1">Uncharacterized protein</fullName>
    </submittedName>
</protein>
<reference evidence="2" key="1">
    <citation type="journal article" date="2010" name="Nat. Biotechnol.">
        <title>Draft genome sequence of the oilseed species Ricinus communis.</title>
        <authorList>
            <person name="Chan A.P."/>
            <person name="Crabtree J."/>
            <person name="Zhao Q."/>
            <person name="Lorenzi H."/>
            <person name="Orvis J."/>
            <person name="Puiu D."/>
            <person name="Melake-Berhan A."/>
            <person name="Jones K.M."/>
            <person name="Redman J."/>
            <person name="Chen G."/>
            <person name="Cahoon E.B."/>
            <person name="Gedil M."/>
            <person name="Stanke M."/>
            <person name="Haas B.J."/>
            <person name="Wortman J.R."/>
            <person name="Fraser-Liggett C.M."/>
            <person name="Ravel J."/>
            <person name="Rabinowicz P.D."/>
        </authorList>
    </citation>
    <scope>NUCLEOTIDE SEQUENCE [LARGE SCALE GENOMIC DNA]</scope>
    <source>
        <strain evidence="2">cv. Hale</strain>
    </source>
</reference>
<accession>B9TEX3</accession>
<dbReference type="Proteomes" id="UP000008311">
    <property type="component" value="Unassembled WGS sequence"/>
</dbReference>
<keyword evidence="2" id="KW-1185">Reference proteome</keyword>
<evidence type="ECO:0000313" key="1">
    <source>
        <dbReference type="EMBL" id="EEF25590.1"/>
    </source>
</evidence>
<dbReference type="AlphaFoldDB" id="B9TEX3"/>
<dbReference type="EMBL" id="EQ979353">
    <property type="protein sequence ID" value="EEF25590.1"/>
    <property type="molecule type" value="Genomic_DNA"/>
</dbReference>